<comment type="caution">
    <text evidence="1">The sequence shown here is derived from an EMBL/GenBank/DDBJ whole genome shotgun (WGS) entry which is preliminary data.</text>
</comment>
<accession>A0A8K0SK03</accession>
<dbReference type="AlphaFoldDB" id="A0A8K0SK03"/>
<evidence type="ECO:0000313" key="2">
    <source>
        <dbReference type="Proteomes" id="UP000813444"/>
    </source>
</evidence>
<keyword evidence="2" id="KW-1185">Reference proteome</keyword>
<proteinExistence type="predicted"/>
<name>A0A8K0SK03_9HYPO</name>
<protein>
    <submittedName>
        <fullName evidence="1">Uncharacterized protein</fullName>
    </submittedName>
</protein>
<evidence type="ECO:0000313" key="1">
    <source>
        <dbReference type="EMBL" id="KAH7305277.1"/>
    </source>
</evidence>
<reference evidence="1" key="1">
    <citation type="journal article" date="2021" name="Nat. Commun.">
        <title>Genetic determinants of endophytism in the Arabidopsis root mycobiome.</title>
        <authorList>
            <person name="Mesny F."/>
            <person name="Miyauchi S."/>
            <person name="Thiergart T."/>
            <person name="Pickel B."/>
            <person name="Atanasova L."/>
            <person name="Karlsson M."/>
            <person name="Huettel B."/>
            <person name="Barry K.W."/>
            <person name="Haridas S."/>
            <person name="Chen C."/>
            <person name="Bauer D."/>
            <person name="Andreopoulos W."/>
            <person name="Pangilinan J."/>
            <person name="LaButti K."/>
            <person name="Riley R."/>
            <person name="Lipzen A."/>
            <person name="Clum A."/>
            <person name="Drula E."/>
            <person name="Henrissat B."/>
            <person name="Kohler A."/>
            <person name="Grigoriev I.V."/>
            <person name="Martin F.M."/>
            <person name="Hacquard S."/>
        </authorList>
    </citation>
    <scope>NUCLEOTIDE SEQUENCE</scope>
    <source>
        <strain evidence="1">MPI-CAGE-CH-0235</strain>
    </source>
</reference>
<gene>
    <name evidence="1" type="ORF">B0I35DRAFT_484033</name>
</gene>
<dbReference type="EMBL" id="JAGPNK010000019">
    <property type="protein sequence ID" value="KAH7305277.1"/>
    <property type="molecule type" value="Genomic_DNA"/>
</dbReference>
<sequence length="155" mass="17753">MLLITLTVGASSETPYIKQNEQSFNVAPKRKEPAQLALAMATRMMWHLYRPFFPWAKGSGGSACNVGEMAKKIEQAGCSNRMLQKLGWVMVKGTQDSPWNTDFNLRPKEELLSELQSLRRAMKKEPQLFIKSIFRSNDDLWVERCQRIITGMDPE</sequence>
<dbReference type="Proteomes" id="UP000813444">
    <property type="component" value="Unassembled WGS sequence"/>
</dbReference>
<dbReference type="OrthoDB" id="5100628at2759"/>
<organism evidence="1 2">
    <name type="scientific">Stachybotrys elegans</name>
    <dbReference type="NCBI Taxonomy" id="80388"/>
    <lineage>
        <taxon>Eukaryota</taxon>
        <taxon>Fungi</taxon>
        <taxon>Dikarya</taxon>
        <taxon>Ascomycota</taxon>
        <taxon>Pezizomycotina</taxon>
        <taxon>Sordariomycetes</taxon>
        <taxon>Hypocreomycetidae</taxon>
        <taxon>Hypocreales</taxon>
        <taxon>Stachybotryaceae</taxon>
        <taxon>Stachybotrys</taxon>
    </lineage>
</organism>